<dbReference type="InterPro" id="IPR050407">
    <property type="entry name" value="Geranylgeranyl_reductase"/>
</dbReference>
<dbReference type="SUPFAM" id="SSF51905">
    <property type="entry name" value="FAD/NAD(P)-binding domain"/>
    <property type="match status" value="1"/>
</dbReference>
<reference evidence="3" key="1">
    <citation type="submission" date="2016-10" db="EMBL/GenBank/DDBJ databases">
        <authorList>
            <person name="Varghese N."/>
            <person name="Submissions S."/>
        </authorList>
    </citation>
    <scope>NUCLEOTIDE SEQUENCE [LARGE SCALE GENOMIC DNA]</scope>
    <source>
        <strain evidence="3">CGMCC 1.8975</strain>
    </source>
</reference>
<dbReference type="InterPro" id="IPR002938">
    <property type="entry name" value="FAD-bd"/>
</dbReference>
<name>A0A1H3P629_9BACT</name>
<dbReference type="AlphaFoldDB" id="A0A1H3P629"/>
<feature type="domain" description="FAD-binding" evidence="1">
    <location>
        <begin position="21"/>
        <end position="337"/>
    </location>
</feature>
<dbReference type="PANTHER" id="PTHR42685">
    <property type="entry name" value="GERANYLGERANYL DIPHOSPHATE REDUCTASE"/>
    <property type="match status" value="1"/>
</dbReference>
<sequence length="393" mass="42883">MPAPSTTPTSTASATAAEVYDCAIIGGGVAGLTLAVQLARAGRRVVLFEKETYPFHRVCGEYISMENYAFLCRIGVPLDQMDLPIMTRFTVSSPTGVALHHPLDIGGVGITRYELDQLLARLAAEHGATIQEGTKVTDVVFADEQFTLTTAGGATYRARTACGAWGKHANLDSKLRRPFLEPSRQGRQFVAVKYHLQVENFPQDLVEMHNFRDGYCGLSPVPGGLTNCSYISDVRNLRAHGNRVAEMERGVLMQNPLLRPYLQQAQRAGTAPIVISQITFRERSTVDAHVLMLGDAAGTIAPLAGNGMSMGMSASFLLHGLLLDFLEGRLSRAELEQHYTRAWRSLLSLRIRAGHLIHQFFGRPALTTLAIQALKGLPGLTTQVLKLTHGKSY</sequence>
<proteinExistence type="predicted"/>
<evidence type="ECO:0000259" key="1">
    <source>
        <dbReference type="Pfam" id="PF01494"/>
    </source>
</evidence>
<dbReference type="InterPro" id="IPR036188">
    <property type="entry name" value="FAD/NAD-bd_sf"/>
</dbReference>
<accession>A0A1H3P629</accession>
<dbReference type="PRINTS" id="PR00420">
    <property type="entry name" value="RNGMNOXGNASE"/>
</dbReference>
<dbReference type="RefSeq" id="WP_175471071.1">
    <property type="nucleotide sequence ID" value="NZ_FNOV01000023.1"/>
</dbReference>
<dbReference type="Proteomes" id="UP000199249">
    <property type="component" value="Unassembled WGS sequence"/>
</dbReference>
<dbReference type="GO" id="GO:0071949">
    <property type="term" value="F:FAD binding"/>
    <property type="evidence" value="ECO:0007669"/>
    <property type="project" value="InterPro"/>
</dbReference>
<gene>
    <name evidence="2" type="ORF">SAMN04488069_1235</name>
</gene>
<keyword evidence="3" id="KW-1185">Reference proteome</keyword>
<dbReference type="EMBL" id="FNOV01000023">
    <property type="protein sequence ID" value="SDY96604.1"/>
    <property type="molecule type" value="Genomic_DNA"/>
</dbReference>
<evidence type="ECO:0000313" key="3">
    <source>
        <dbReference type="Proteomes" id="UP000199249"/>
    </source>
</evidence>
<protein>
    <submittedName>
        <fullName evidence="2">Dehydrogenase (Flavoprotein)</fullName>
    </submittedName>
</protein>
<evidence type="ECO:0000313" key="2">
    <source>
        <dbReference type="EMBL" id="SDY96604.1"/>
    </source>
</evidence>
<dbReference type="STRING" id="651662.SAMN04488069_1235"/>
<dbReference type="Pfam" id="PF01494">
    <property type="entry name" value="FAD_binding_3"/>
    <property type="match status" value="1"/>
</dbReference>
<dbReference type="Gene3D" id="3.50.50.60">
    <property type="entry name" value="FAD/NAD(P)-binding domain"/>
    <property type="match status" value="1"/>
</dbReference>
<dbReference type="PANTHER" id="PTHR42685:SF22">
    <property type="entry name" value="CONDITIONED MEDIUM FACTOR RECEPTOR 1"/>
    <property type="match status" value="1"/>
</dbReference>
<organism evidence="2 3">
    <name type="scientific">Hymenobacter psychrophilus</name>
    <dbReference type="NCBI Taxonomy" id="651662"/>
    <lineage>
        <taxon>Bacteria</taxon>
        <taxon>Pseudomonadati</taxon>
        <taxon>Bacteroidota</taxon>
        <taxon>Cytophagia</taxon>
        <taxon>Cytophagales</taxon>
        <taxon>Hymenobacteraceae</taxon>
        <taxon>Hymenobacter</taxon>
    </lineage>
</organism>